<dbReference type="AlphaFoldDB" id="V6DPE8"/>
<dbReference type="EMBL" id="CBVR010000033">
    <property type="protein sequence ID" value="CDK35910.1"/>
    <property type="molecule type" value="Genomic_DNA"/>
</dbReference>
<keyword evidence="9 11" id="KW-0472">Membrane</keyword>
<evidence type="ECO:0000256" key="8">
    <source>
        <dbReference type="ARBA" id="ARBA00023065"/>
    </source>
</evidence>
<dbReference type="PROSITE" id="PS00449">
    <property type="entry name" value="ATPASE_A"/>
    <property type="match status" value="1"/>
</dbReference>
<accession>V6DPE8</accession>
<keyword evidence="4 11" id="KW-0138">CF(0)</keyword>
<evidence type="ECO:0000256" key="11">
    <source>
        <dbReference type="HAMAP-Rule" id="MF_01393"/>
    </source>
</evidence>
<dbReference type="InterPro" id="IPR000568">
    <property type="entry name" value="ATP_synth_F0_asu"/>
</dbReference>
<gene>
    <name evidence="11 13" type="primary">atpB</name>
    <name evidence="13" type="ORF">LSCP400_17281</name>
</gene>
<evidence type="ECO:0000256" key="1">
    <source>
        <dbReference type="ARBA" id="ARBA00004141"/>
    </source>
</evidence>
<feature type="transmembrane region" description="Helical" evidence="11">
    <location>
        <begin position="76"/>
        <end position="101"/>
    </location>
</feature>
<dbReference type="PANTHER" id="PTHR42823">
    <property type="entry name" value="ATP SYNTHASE SUBUNIT A, CHLOROPLASTIC"/>
    <property type="match status" value="1"/>
</dbReference>
<reference evidence="13" key="1">
    <citation type="submission" date="2013-10" db="EMBL/GenBank/DDBJ databases">
        <authorList>
            <person name="Crossman L."/>
        </authorList>
    </citation>
    <scope>NUCLEOTIDE SEQUENCE</scope>
</reference>
<keyword evidence="7 11" id="KW-1133">Transmembrane helix</keyword>
<evidence type="ECO:0000256" key="2">
    <source>
        <dbReference type="ARBA" id="ARBA00006810"/>
    </source>
</evidence>
<dbReference type="PANTHER" id="PTHR42823:SF3">
    <property type="entry name" value="ATP SYNTHASE SUBUNIT A, CHLOROPLASTIC"/>
    <property type="match status" value="1"/>
</dbReference>
<feature type="transmembrane region" description="Helical" evidence="11">
    <location>
        <begin position="113"/>
        <end position="131"/>
    </location>
</feature>
<feature type="transmembrane region" description="Helical" evidence="11">
    <location>
        <begin position="20"/>
        <end position="39"/>
    </location>
</feature>
<dbReference type="InterPro" id="IPR035908">
    <property type="entry name" value="F0_ATP_A_sf"/>
</dbReference>
<evidence type="ECO:0000256" key="7">
    <source>
        <dbReference type="ARBA" id="ARBA00022989"/>
    </source>
</evidence>
<proteinExistence type="inferred from homology"/>
<dbReference type="Gene3D" id="1.20.120.220">
    <property type="entry name" value="ATP synthase, F0 complex, subunit A"/>
    <property type="match status" value="1"/>
</dbReference>
<dbReference type="GO" id="GO:0042777">
    <property type="term" value="P:proton motive force-driven plasma membrane ATP synthesis"/>
    <property type="evidence" value="ECO:0007669"/>
    <property type="project" value="TreeGrafter"/>
</dbReference>
<keyword evidence="13" id="KW-0378">Hydrolase</keyword>
<keyword evidence="11" id="KW-1003">Cell membrane</keyword>
<dbReference type="GO" id="GO:0005886">
    <property type="term" value="C:plasma membrane"/>
    <property type="evidence" value="ECO:0007669"/>
    <property type="project" value="UniProtKB-SubCell"/>
</dbReference>
<evidence type="ECO:0000256" key="10">
    <source>
        <dbReference type="ARBA" id="ARBA00023310"/>
    </source>
</evidence>
<dbReference type="GO" id="GO:0016787">
    <property type="term" value="F:hydrolase activity"/>
    <property type="evidence" value="ECO:0007669"/>
    <property type="project" value="UniProtKB-KW"/>
</dbReference>
<comment type="similarity">
    <text evidence="2 11 12">Belongs to the ATPase A chain family.</text>
</comment>
<evidence type="ECO:0000256" key="12">
    <source>
        <dbReference type="RuleBase" id="RU000483"/>
    </source>
</evidence>
<evidence type="ECO:0000256" key="9">
    <source>
        <dbReference type="ARBA" id="ARBA00023136"/>
    </source>
</evidence>
<dbReference type="NCBIfam" id="TIGR01131">
    <property type="entry name" value="ATP_synt_6_or_A"/>
    <property type="match status" value="1"/>
</dbReference>
<dbReference type="InterPro" id="IPR023011">
    <property type="entry name" value="ATP_synth_F0_asu_AS"/>
</dbReference>
<dbReference type="HAMAP" id="MF_01393">
    <property type="entry name" value="ATP_synth_a_bact"/>
    <property type="match status" value="1"/>
</dbReference>
<dbReference type="SUPFAM" id="SSF81336">
    <property type="entry name" value="F1F0 ATP synthase subunit A"/>
    <property type="match status" value="1"/>
</dbReference>
<dbReference type="CDD" id="cd00310">
    <property type="entry name" value="ATP-synt_Fo_a_6"/>
    <property type="match status" value="1"/>
</dbReference>
<sequence>MVNEGTQIVEFFGIPFNVGNIVSGLVSAVIVFLVLFWLSRKIQMKPVGRQNVLEWVVDFTNGIIKNALPDEEGKQFGLLAFTLFVFIFISNQLGLIIELTFNGVEYVKSPTSSPLTTLTLAFMILVLSHYLGVKKFGFKGYFKNTFLSPMPALLPISIFEQFTNFITLALRLYGNIYAGEVLLKLIYNMANSKGVLTYIPAIPLEIIWQGFSVFIGSIQAYVFVTLTMVYISQKVEKE</sequence>
<name>V6DPE8_9LACO</name>
<keyword evidence="3 11" id="KW-0813">Transport</keyword>
<dbReference type="GO" id="GO:0046933">
    <property type="term" value="F:proton-transporting ATP synthase activity, rotational mechanism"/>
    <property type="evidence" value="ECO:0007669"/>
    <property type="project" value="UniProtKB-UniRule"/>
</dbReference>
<evidence type="ECO:0000256" key="4">
    <source>
        <dbReference type="ARBA" id="ARBA00022547"/>
    </source>
</evidence>
<evidence type="ECO:0000313" key="13">
    <source>
        <dbReference type="EMBL" id="CDK35910.1"/>
    </source>
</evidence>
<organism evidence="13">
    <name type="scientific">Ligilactobacillus salivarius cp400</name>
    <dbReference type="NCBI Taxonomy" id="1273133"/>
    <lineage>
        <taxon>Bacteria</taxon>
        <taxon>Bacillati</taxon>
        <taxon>Bacillota</taxon>
        <taxon>Bacilli</taxon>
        <taxon>Lactobacillales</taxon>
        <taxon>Lactobacillaceae</taxon>
        <taxon>Ligilactobacillus</taxon>
    </lineage>
</organism>
<dbReference type="Pfam" id="PF00119">
    <property type="entry name" value="ATP-synt_A"/>
    <property type="match status" value="1"/>
</dbReference>
<feature type="transmembrane region" description="Helical" evidence="11">
    <location>
        <begin position="206"/>
        <end position="231"/>
    </location>
</feature>
<evidence type="ECO:0000256" key="6">
    <source>
        <dbReference type="ARBA" id="ARBA00022781"/>
    </source>
</evidence>
<dbReference type="GO" id="GO:0045259">
    <property type="term" value="C:proton-transporting ATP synthase complex"/>
    <property type="evidence" value="ECO:0007669"/>
    <property type="project" value="UniProtKB-KW"/>
</dbReference>
<comment type="subcellular location">
    <subcellularLocation>
        <location evidence="11 12">Cell membrane</location>
        <topology evidence="11 12">Multi-pass membrane protein</topology>
    </subcellularLocation>
    <subcellularLocation>
        <location evidence="1">Membrane</location>
        <topology evidence="1">Multi-pass membrane protein</topology>
    </subcellularLocation>
</comment>
<protein>
    <recommendedName>
        <fullName evidence="11 12">ATP synthase subunit a</fullName>
    </recommendedName>
    <alternativeName>
        <fullName evidence="11">ATP synthase F0 sector subunit a</fullName>
    </alternativeName>
    <alternativeName>
        <fullName evidence="11">F-ATPase subunit 6</fullName>
    </alternativeName>
</protein>
<keyword evidence="5 11" id="KW-0812">Transmembrane</keyword>
<evidence type="ECO:0000256" key="5">
    <source>
        <dbReference type="ARBA" id="ARBA00022692"/>
    </source>
</evidence>
<evidence type="ECO:0000256" key="3">
    <source>
        <dbReference type="ARBA" id="ARBA00022448"/>
    </source>
</evidence>
<dbReference type="PRINTS" id="PR00123">
    <property type="entry name" value="ATPASEA"/>
</dbReference>
<keyword evidence="6 11" id="KW-0375">Hydrogen ion transport</keyword>
<keyword evidence="8 11" id="KW-0406">Ion transport</keyword>
<reference evidence="13" key="2">
    <citation type="journal article" date="2014" name="Genome Announc.">
        <title>Draft Genome Sequence of a Novel Lactobacillus salivarius Strain Isolated from Piglet.</title>
        <authorList>
            <person name="Mackenzie D.A."/>
            <person name="McLay K."/>
            <person name="Roos S."/>
            <person name="Walter J."/>
            <person name="Swarbreck D."/>
            <person name="Drou N."/>
            <person name="Crossman L.C."/>
            <person name="Juge N."/>
        </authorList>
    </citation>
    <scope>NUCLEOTIDE SEQUENCE [LARGE SCALE GENOMIC DNA]</scope>
    <source>
        <strain>cp400</strain>
    </source>
</reference>
<keyword evidence="10 11" id="KW-0066">ATP synthesis</keyword>
<comment type="function">
    <text evidence="11 12">Key component of the proton channel; it plays a direct role in the translocation of protons across the membrane.</text>
</comment>
<dbReference type="InterPro" id="IPR045082">
    <property type="entry name" value="ATP_syn_F0_a_bact/chloroplast"/>
</dbReference>
<dbReference type="NCBIfam" id="NF004479">
    <property type="entry name" value="PRK05815.1-4"/>
    <property type="match status" value="1"/>
</dbReference>
<comment type="caution">
    <text evidence="13">The sequence shown here is derived from an EMBL/GenBank/DDBJ whole genome shotgun (WGS) entry which is preliminary data.</text>
</comment>